<comment type="caution">
    <text evidence="1">The sequence shown here is derived from an EMBL/GenBank/DDBJ whole genome shotgun (WGS) entry which is preliminary data.</text>
</comment>
<protein>
    <submittedName>
        <fullName evidence="1">Uncharacterized protein</fullName>
    </submittedName>
</protein>
<sequence length="135" mass="15226">MGAMVPPIGIPQQIPGQVYQTQQIPNQYAGMLRPDGYPVYTTQWPSAFNGGDPTQVQAPIQTQYLPTEAPLFYSSAHWDTQSYLPMSYYGGAYDTLGNMYPTLPHSGSFQYMQEGVGPVIPRKRSTRRRFFKFCC</sequence>
<reference evidence="1 2" key="1">
    <citation type="submission" date="2023-10" db="EMBL/GenBank/DDBJ databases">
        <title>Comparative genomics analysis reveals potential genetic determinants of host preference in Cryptosporidium xiaoi.</title>
        <authorList>
            <person name="Xiao L."/>
            <person name="Li J."/>
        </authorList>
    </citation>
    <scope>NUCLEOTIDE SEQUENCE [LARGE SCALE GENOMIC DNA]</scope>
    <source>
        <strain evidence="1 2">52996</strain>
    </source>
</reference>
<gene>
    <name evidence="1" type="ORF">RS030_4529</name>
</gene>
<accession>A0AAV9XYB8</accession>
<organism evidence="1 2">
    <name type="scientific">Cryptosporidium xiaoi</name>
    <dbReference type="NCBI Taxonomy" id="659607"/>
    <lineage>
        <taxon>Eukaryota</taxon>
        <taxon>Sar</taxon>
        <taxon>Alveolata</taxon>
        <taxon>Apicomplexa</taxon>
        <taxon>Conoidasida</taxon>
        <taxon>Coccidia</taxon>
        <taxon>Eucoccidiorida</taxon>
        <taxon>Eimeriorina</taxon>
        <taxon>Cryptosporidiidae</taxon>
        <taxon>Cryptosporidium</taxon>
    </lineage>
</organism>
<dbReference type="EMBL" id="JAWDEY010000032">
    <property type="protein sequence ID" value="KAK6588500.1"/>
    <property type="molecule type" value="Genomic_DNA"/>
</dbReference>
<name>A0AAV9XYB8_9CRYT</name>
<keyword evidence="2" id="KW-1185">Reference proteome</keyword>
<dbReference type="Proteomes" id="UP001311799">
    <property type="component" value="Unassembled WGS sequence"/>
</dbReference>
<evidence type="ECO:0000313" key="1">
    <source>
        <dbReference type="EMBL" id="KAK6588500.1"/>
    </source>
</evidence>
<proteinExistence type="predicted"/>
<dbReference type="AlphaFoldDB" id="A0AAV9XYB8"/>
<evidence type="ECO:0000313" key="2">
    <source>
        <dbReference type="Proteomes" id="UP001311799"/>
    </source>
</evidence>